<accession>A0A6G7VPR9</accession>
<keyword evidence="13" id="KW-1185">Reference proteome</keyword>
<keyword evidence="9" id="KW-0067">ATP-binding</keyword>
<keyword evidence="10" id="KW-1133">Transmembrane helix</keyword>
<evidence type="ECO:0000256" key="2">
    <source>
        <dbReference type="ARBA" id="ARBA00004651"/>
    </source>
</evidence>
<reference evidence="12 13" key="1">
    <citation type="submission" date="2020-03" db="EMBL/GenBank/DDBJ databases">
        <title>Complete genome sequence of Monaibacterium sp. ALG8 with diverse plasmids.</title>
        <authorList>
            <person name="Sun C."/>
        </authorList>
    </citation>
    <scope>NUCLEOTIDE SEQUENCE [LARGE SCALE GENOMIC DNA]</scope>
    <source>
        <strain evidence="12 13">ALG8</strain>
    </source>
</reference>
<dbReference type="InterPro" id="IPR003594">
    <property type="entry name" value="HATPase_dom"/>
</dbReference>
<dbReference type="GO" id="GO:0000155">
    <property type="term" value="F:phosphorelay sensor kinase activity"/>
    <property type="evidence" value="ECO:0007669"/>
    <property type="project" value="InterPro"/>
</dbReference>
<sequence length="476" mass="51556">MKDWLFPDTPQTGNDWLRLRTVLGLRWAAIGGQFMAVLFAQFALGIDLPLALCLAVVLLSVAVNLGGAIVLPENKRLSAEYIAGILLFDLFQLALMLHLTGGLTNPFVVLIVGPVVIAATALPVRQTTFLGGVAIALTSLLMFWYRPLTVAGVQAFDLPDIYIFGMWLAMSIFTLFFGIYAAKVTGDNAAMSEALVATQMALSREQRLSSLGGVVAAAAHELGTPLATIKLAAGELAEDLALLPDADPQLVEDAHLIREQADRCRVILADMGRAGKDDLHLHYVPLEALIDEAAEPHVNRGKQVIVRLDGQTDTSRVIDQPGTIRTPEVVHGLRNLIQNAVDFAHSTVWIDATWDLERLRIAIGDDGPGYPEDIIGRLGDPFLARRRRRNPLRPGYEGMGLGLFIAKTLLERSGAVLTFTNATEPGRRRAEVGSATFARAPGALVDVVWPRDMIAPLTDPSRAALGQNSRNDPDHP</sequence>
<keyword evidence="7" id="KW-0547">Nucleotide-binding</keyword>
<dbReference type="Pfam" id="PF00512">
    <property type="entry name" value="HisKA"/>
    <property type="match status" value="1"/>
</dbReference>
<dbReference type="RefSeq" id="WP_166193600.1">
    <property type="nucleotide sequence ID" value="NZ_CP049811.1"/>
</dbReference>
<keyword evidence="10" id="KW-0472">Membrane</keyword>
<evidence type="ECO:0000256" key="1">
    <source>
        <dbReference type="ARBA" id="ARBA00000085"/>
    </source>
</evidence>
<feature type="transmembrane region" description="Helical" evidence="10">
    <location>
        <begin position="129"/>
        <end position="146"/>
    </location>
</feature>
<dbReference type="Proteomes" id="UP000500791">
    <property type="component" value="Chromosome"/>
</dbReference>
<keyword evidence="5" id="KW-0597">Phosphoprotein</keyword>
<protein>
    <recommendedName>
        <fullName evidence="3">histidine kinase</fullName>
        <ecNumber evidence="3">2.7.13.3</ecNumber>
    </recommendedName>
</protein>
<evidence type="ECO:0000259" key="11">
    <source>
        <dbReference type="PROSITE" id="PS50109"/>
    </source>
</evidence>
<evidence type="ECO:0000313" key="13">
    <source>
        <dbReference type="Proteomes" id="UP000500791"/>
    </source>
</evidence>
<comment type="subcellular location">
    <subcellularLocation>
        <location evidence="2">Cell membrane</location>
        <topology evidence="2">Multi-pass membrane protein</topology>
    </subcellularLocation>
</comment>
<dbReference type="InterPro" id="IPR004358">
    <property type="entry name" value="Sig_transdc_His_kin-like_C"/>
</dbReference>
<dbReference type="InterPro" id="IPR005467">
    <property type="entry name" value="His_kinase_dom"/>
</dbReference>
<feature type="domain" description="Histidine kinase" evidence="11">
    <location>
        <begin position="217"/>
        <end position="444"/>
    </location>
</feature>
<feature type="transmembrane region" description="Helical" evidence="10">
    <location>
        <begin position="161"/>
        <end position="182"/>
    </location>
</feature>
<dbReference type="GO" id="GO:0005524">
    <property type="term" value="F:ATP binding"/>
    <property type="evidence" value="ECO:0007669"/>
    <property type="project" value="UniProtKB-KW"/>
</dbReference>
<dbReference type="InterPro" id="IPR050980">
    <property type="entry name" value="2C_sensor_his_kinase"/>
</dbReference>
<proteinExistence type="predicted"/>
<evidence type="ECO:0000256" key="3">
    <source>
        <dbReference type="ARBA" id="ARBA00012438"/>
    </source>
</evidence>
<evidence type="ECO:0000256" key="9">
    <source>
        <dbReference type="ARBA" id="ARBA00022840"/>
    </source>
</evidence>
<evidence type="ECO:0000256" key="8">
    <source>
        <dbReference type="ARBA" id="ARBA00022777"/>
    </source>
</evidence>
<keyword evidence="8 12" id="KW-0418">Kinase</keyword>
<organism evidence="12 13">
    <name type="scientific">Pontivivens nitratireducens</name>
    <dbReference type="NCBI Taxonomy" id="2758038"/>
    <lineage>
        <taxon>Bacteria</taxon>
        <taxon>Pseudomonadati</taxon>
        <taxon>Pseudomonadota</taxon>
        <taxon>Alphaproteobacteria</taxon>
        <taxon>Rhodobacterales</taxon>
        <taxon>Paracoccaceae</taxon>
        <taxon>Pontivivens</taxon>
    </lineage>
</organism>
<evidence type="ECO:0000256" key="4">
    <source>
        <dbReference type="ARBA" id="ARBA00022475"/>
    </source>
</evidence>
<dbReference type="EMBL" id="CP049811">
    <property type="protein sequence ID" value="QIK41912.1"/>
    <property type="molecule type" value="Genomic_DNA"/>
</dbReference>
<keyword evidence="4" id="KW-1003">Cell membrane</keyword>
<dbReference type="PROSITE" id="PS50109">
    <property type="entry name" value="HIS_KIN"/>
    <property type="match status" value="1"/>
</dbReference>
<feature type="transmembrane region" description="Helical" evidence="10">
    <location>
        <begin position="48"/>
        <end position="71"/>
    </location>
</feature>
<dbReference type="EC" id="2.7.13.3" evidence="3"/>
<feature type="transmembrane region" description="Helical" evidence="10">
    <location>
        <begin position="103"/>
        <end position="122"/>
    </location>
</feature>
<dbReference type="InterPro" id="IPR003661">
    <property type="entry name" value="HisK_dim/P_dom"/>
</dbReference>
<dbReference type="Gene3D" id="3.30.565.10">
    <property type="entry name" value="Histidine kinase-like ATPase, C-terminal domain"/>
    <property type="match status" value="1"/>
</dbReference>
<dbReference type="PANTHER" id="PTHR44936">
    <property type="entry name" value="SENSOR PROTEIN CREC"/>
    <property type="match status" value="1"/>
</dbReference>
<evidence type="ECO:0000256" key="5">
    <source>
        <dbReference type="ARBA" id="ARBA00022553"/>
    </source>
</evidence>
<dbReference type="PRINTS" id="PR00344">
    <property type="entry name" value="BCTRLSENSOR"/>
</dbReference>
<keyword evidence="10" id="KW-0812">Transmembrane</keyword>
<dbReference type="SUPFAM" id="SSF47384">
    <property type="entry name" value="Homodimeric domain of signal transducing histidine kinase"/>
    <property type="match status" value="1"/>
</dbReference>
<dbReference type="NCBIfam" id="NF033792">
    <property type="entry name" value="ActS_PrrB_HisK"/>
    <property type="match status" value="1"/>
</dbReference>
<dbReference type="KEGG" id="mon:G8E03_14775"/>
<keyword evidence="6" id="KW-0808">Transferase</keyword>
<feature type="transmembrane region" description="Helical" evidence="10">
    <location>
        <begin position="78"/>
        <end position="97"/>
    </location>
</feature>
<evidence type="ECO:0000256" key="10">
    <source>
        <dbReference type="SAM" id="Phobius"/>
    </source>
</evidence>
<dbReference type="GO" id="GO:0005886">
    <property type="term" value="C:plasma membrane"/>
    <property type="evidence" value="ECO:0007669"/>
    <property type="project" value="UniProtKB-SubCell"/>
</dbReference>
<dbReference type="SMART" id="SM00387">
    <property type="entry name" value="HATPase_c"/>
    <property type="match status" value="1"/>
</dbReference>
<evidence type="ECO:0000313" key="12">
    <source>
        <dbReference type="EMBL" id="QIK41912.1"/>
    </source>
</evidence>
<dbReference type="InterPro" id="IPR036890">
    <property type="entry name" value="HATPase_C_sf"/>
</dbReference>
<dbReference type="InterPro" id="IPR047770">
    <property type="entry name" value="RegB"/>
</dbReference>
<comment type="catalytic activity">
    <reaction evidence="1">
        <text>ATP + protein L-histidine = ADP + protein N-phospho-L-histidine.</text>
        <dbReference type="EC" id="2.7.13.3"/>
    </reaction>
</comment>
<gene>
    <name evidence="12" type="ORF">G8E03_14775</name>
</gene>
<dbReference type="AlphaFoldDB" id="A0A6G7VPR9"/>
<feature type="transmembrane region" description="Helical" evidence="10">
    <location>
        <begin position="21"/>
        <end position="42"/>
    </location>
</feature>
<dbReference type="NCBIfam" id="NF045988">
    <property type="entry name" value="HisKinRegBRhodob"/>
    <property type="match status" value="1"/>
</dbReference>
<dbReference type="SUPFAM" id="SSF55874">
    <property type="entry name" value="ATPase domain of HSP90 chaperone/DNA topoisomerase II/histidine kinase"/>
    <property type="match status" value="1"/>
</dbReference>
<dbReference type="PANTHER" id="PTHR44936:SF10">
    <property type="entry name" value="SENSOR PROTEIN RSTB"/>
    <property type="match status" value="1"/>
</dbReference>
<dbReference type="InterPro" id="IPR036097">
    <property type="entry name" value="HisK_dim/P_sf"/>
</dbReference>
<dbReference type="SMART" id="SM00388">
    <property type="entry name" value="HisKA"/>
    <property type="match status" value="1"/>
</dbReference>
<dbReference type="Pfam" id="PF02518">
    <property type="entry name" value="HATPase_c"/>
    <property type="match status" value="1"/>
</dbReference>
<name>A0A6G7VPR9_9RHOB</name>
<evidence type="ECO:0000256" key="7">
    <source>
        <dbReference type="ARBA" id="ARBA00022741"/>
    </source>
</evidence>
<dbReference type="Gene3D" id="1.10.287.130">
    <property type="match status" value="1"/>
</dbReference>
<evidence type="ECO:0000256" key="6">
    <source>
        <dbReference type="ARBA" id="ARBA00022679"/>
    </source>
</evidence>
<dbReference type="CDD" id="cd00082">
    <property type="entry name" value="HisKA"/>
    <property type="match status" value="1"/>
</dbReference>